<reference evidence="3 4" key="1">
    <citation type="submission" date="2019-07" db="EMBL/GenBank/DDBJ databases">
        <title>Whole genome shotgun sequence of Deinococcus cellulosilyticus NBRC 106333.</title>
        <authorList>
            <person name="Hosoyama A."/>
            <person name="Uohara A."/>
            <person name="Ohji S."/>
            <person name="Ichikawa N."/>
        </authorList>
    </citation>
    <scope>NUCLEOTIDE SEQUENCE [LARGE SCALE GENOMIC DNA]</scope>
    <source>
        <strain evidence="3 4">NBRC 106333</strain>
    </source>
</reference>
<dbReference type="PROSITE" id="PS51464">
    <property type="entry name" value="SIS"/>
    <property type="match status" value="2"/>
</dbReference>
<evidence type="ECO:0000256" key="1">
    <source>
        <dbReference type="ARBA" id="ARBA00022737"/>
    </source>
</evidence>
<evidence type="ECO:0000313" key="3">
    <source>
        <dbReference type="EMBL" id="GEM49309.1"/>
    </source>
</evidence>
<dbReference type="Pfam" id="PF01380">
    <property type="entry name" value="SIS"/>
    <property type="match status" value="2"/>
</dbReference>
<dbReference type="SUPFAM" id="SSF53697">
    <property type="entry name" value="SIS domain"/>
    <property type="match status" value="1"/>
</dbReference>
<dbReference type="InterPro" id="IPR001347">
    <property type="entry name" value="SIS_dom"/>
</dbReference>
<dbReference type="OrthoDB" id="106547at2"/>
<feature type="domain" description="SIS" evidence="2">
    <location>
        <begin position="175"/>
        <end position="302"/>
    </location>
</feature>
<dbReference type="GO" id="GO:0097367">
    <property type="term" value="F:carbohydrate derivative binding"/>
    <property type="evidence" value="ECO:0007669"/>
    <property type="project" value="InterPro"/>
</dbReference>
<sequence>MNVTEQSIFEQFSFWKSALQLELPRLDPEKLTIVVGCGTSFYLAQTVSALLNRHGFRSQPVAGSEWTHHASSYTPEQVQVIALSRSGESTETIEAVEYSKQQGYLVIGITCEKGSTLERNSDLPIYAETHAREGIVMTSSASLMLLVSMRLMGIEISEIDVDRAEEFLHRSASEIDSLLVGRSHFVYLGGGHLYGMANEGALKLQEMSLSYTQAYHPMEYRHGPITLVDERTLAVLLYNDETHALEARLTGDLQSKGARVLGVGGPGDVSLPYPTENNELAALLALPVLQLIGERLAQLKNLDTTKPRHLTKVVVLS</sequence>
<dbReference type="RefSeq" id="WP_146889625.1">
    <property type="nucleotide sequence ID" value="NZ_BJXB01000032.1"/>
</dbReference>
<dbReference type="PANTHER" id="PTHR10937">
    <property type="entry name" value="GLUCOSAMINE--FRUCTOSE-6-PHOSPHATE AMINOTRANSFERASE, ISOMERIZING"/>
    <property type="match status" value="1"/>
</dbReference>
<keyword evidence="3" id="KW-0032">Aminotransferase</keyword>
<name>A0A511N8Z0_DEIC1</name>
<dbReference type="EMBL" id="BJXB01000032">
    <property type="protein sequence ID" value="GEM49309.1"/>
    <property type="molecule type" value="Genomic_DNA"/>
</dbReference>
<dbReference type="CDD" id="cd05009">
    <property type="entry name" value="SIS_GlmS_GlmD_2"/>
    <property type="match status" value="1"/>
</dbReference>
<dbReference type="GO" id="GO:1901135">
    <property type="term" value="P:carbohydrate derivative metabolic process"/>
    <property type="evidence" value="ECO:0007669"/>
    <property type="project" value="InterPro"/>
</dbReference>
<feature type="domain" description="SIS" evidence="2">
    <location>
        <begin position="22"/>
        <end position="164"/>
    </location>
</feature>
<proteinExistence type="predicted"/>
<keyword evidence="3" id="KW-0808">Transferase</keyword>
<evidence type="ECO:0000313" key="4">
    <source>
        <dbReference type="Proteomes" id="UP000321306"/>
    </source>
</evidence>
<dbReference type="InterPro" id="IPR035466">
    <property type="entry name" value="GlmS/AgaS_SIS"/>
</dbReference>
<dbReference type="Proteomes" id="UP000321306">
    <property type="component" value="Unassembled WGS sequence"/>
</dbReference>
<dbReference type="CDD" id="cd05008">
    <property type="entry name" value="SIS_GlmS_GlmD_1"/>
    <property type="match status" value="1"/>
</dbReference>
<dbReference type="AlphaFoldDB" id="A0A511N8Z0"/>
<dbReference type="GO" id="GO:0008483">
    <property type="term" value="F:transaminase activity"/>
    <property type="evidence" value="ECO:0007669"/>
    <property type="project" value="UniProtKB-KW"/>
</dbReference>
<dbReference type="InterPro" id="IPR046348">
    <property type="entry name" value="SIS_dom_sf"/>
</dbReference>
<evidence type="ECO:0000259" key="2">
    <source>
        <dbReference type="PROSITE" id="PS51464"/>
    </source>
</evidence>
<keyword evidence="4" id="KW-1185">Reference proteome</keyword>
<dbReference type="Gene3D" id="3.40.50.10490">
    <property type="entry name" value="Glucose-6-phosphate isomerase like protein, domain 1"/>
    <property type="match status" value="2"/>
</dbReference>
<gene>
    <name evidence="3" type="ORF">DC3_49440</name>
</gene>
<dbReference type="PANTHER" id="PTHR10937:SF4">
    <property type="entry name" value="GLUCOSAMINE-6-PHOSPHATE DEAMINASE"/>
    <property type="match status" value="1"/>
</dbReference>
<organism evidence="3 4">
    <name type="scientific">Deinococcus cellulosilyticus (strain DSM 18568 / NBRC 106333 / KACC 11606 / 5516J-15)</name>
    <dbReference type="NCBI Taxonomy" id="1223518"/>
    <lineage>
        <taxon>Bacteria</taxon>
        <taxon>Thermotogati</taxon>
        <taxon>Deinococcota</taxon>
        <taxon>Deinococci</taxon>
        <taxon>Deinococcales</taxon>
        <taxon>Deinococcaceae</taxon>
        <taxon>Deinococcus</taxon>
    </lineage>
</organism>
<accession>A0A511N8Z0</accession>
<comment type="caution">
    <text evidence="3">The sequence shown here is derived from an EMBL/GenBank/DDBJ whole genome shotgun (WGS) entry which is preliminary data.</text>
</comment>
<dbReference type="InterPro" id="IPR035490">
    <property type="entry name" value="GlmS/FrlB_SIS"/>
</dbReference>
<protein>
    <submittedName>
        <fullName evidence="3">Glutamine--fructose-6-phosphate aminotransferase</fullName>
    </submittedName>
</protein>
<keyword evidence="1" id="KW-0677">Repeat</keyword>